<name>A0A835B1D6_9POAL</name>
<protein>
    <submittedName>
        <fullName evidence="12">Uncharacterized protein</fullName>
    </submittedName>
</protein>
<dbReference type="GO" id="GO:0005506">
    <property type="term" value="F:iron ion binding"/>
    <property type="evidence" value="ECO:0007669"/>
    <property type="project" value="InterPro"/>
</dbReference>
<dbReference type="EMBL" id="JACEFO010002197">
    <property type="protein sequence ID" value="KAF8674455.1"/>
    <property type="molecule type" value="Genomic_DNA"/>
</dbReference>
<dbReference type="GO" id="GO:0020037">
    <property type="term" value="F:heme binding"/>
    <property type="evidence" value="ECO:0007669"/>
    <property type="project" value="InterPro"/>
</dbReference>
<keyword evidence="4" id="KW-0349">Heme</keyword>
<gene>
    <name evidence="12" type="ORF">HU200_048289</name>
</gene>
<dbReference type="PANTHER" id="PTHR47953:SF19">
    <property type="entry name" value="OS06G0641600 PROTEIN"/>
    <property type="match status" value="1"/>
</dbReference>
<evidence type="ECO:0000256" key="4">
    <source>
        <dbReference type="ARBA" id="ARBA00022617"/>
    </source>
</evidence>
<evidence type="ECO:0000256" key="7">
    <source>
        <dbReference type="ARBA" id="ARBA00022989"/>
    </source>
</evidence>
<accession>A0A835B1D6</accession>
<keyword evidence="7" id="KW-1133">Transmembrane helix</keyword>
<dbReference type="GO" id="GO:0016020">
    <property type="term" value="C:membrane"/>
    <property type="evidence" value="ECO:0007669"/>
    <property type="project" value="UniProtKB-SubCell"/>
</dbReference>
<dbReference type="GO" id="GO:0004497">
    <property type="term" value="F:monooxygenase activity"/>
    <property type="evidence" value="ECO:0007669"/>
    <property type="project" value="UniProtKB-KW"/>
</dbReference>
<dbReference type="PANTHER" id="PTHR47953">
    <property type="entry name" value="OS08G0105600 PROTEIN"/>
    <property type="match status" value="1"/>
</dbReference>
<keyword evidence="5" id="KW-0812">Transmembrane</keyword>
<evidence type="ECO:0000256" key="3">
    <source>
        <dbReference type="ARBA" id="ARBA00010617"/>
    </source>
</evidence>
<keyword evidence="11" id="KW-0472">Membrane</keyword>
<dbReference type="GO" id="GO:0016705">
    <property type="term" value="F:oxidoreductase activity, acting on paired donors, with incorporation or reduction of molecular oxygen"/>
    <property type="evidence" value="ECO:0007669"/>
    <property type="project" value="InterPro"/>
</dbReference>
<keyword evidence="13" id="KW-1185">Reference proteome</keyword>
<reference evidence="12" key="1">
    <citation type="submission" date="2020-07" db="EMBL/GenBank/DDBJ databases">
        <title>Genome sequence and genetic diversity analysis of an under-domesticated orphan crop, white fonio (Digitaria exilis).</title>
        <authorList>
            <person name="Bennetzen J.L."/>
            <person name="Chen S."/>
            <person name="Ma X."/>
            <person name="Wang X."/>
            <person name="Yssel A.E.J."/>
            <person name="Chaluvadi S.R."/>
            <person name="Johnson M."/>
            <person name="Gangashetty P."/>
            <person name="Hamidou F."/>
            <person name="Sanogo M.D."/>
            <person name="Zwaenepoel A."/>
            <person name="Wallace J."/>
            <person name="Van De Peer Y."/>
            <person name="Van Deynze A."/>
        </authorList>
    </citation>
    <scope>NUCLEOTIDE SEQUENCE</scope>
    <source>
        <tissue evidence="12">Leaves</tissue>
    </source>
</reference>
<organism evidence="12 13">
    <name type="scientific">Digitaria exilis</name>
    <dbReference type="NCBI Taxonomy" id="1010633"/>
    <lineage>
        <taxon>Eukaryota</taxon>
        <taxon>Viridiplantae</taxon>
        <taxon>Streptophyta</taxon>
        <taxon>Embryophyta</taxon>
        <taxon>Tracheophyta</taxon>
        <taxon>Spermatophyta</taxon>
        <taxon>Magnoliopsida</taxon>
        <taxon>Liliopsida</taxon>
        <taxon>Poales</taxon>
        <taxon>Poaceae</taxon>
        <taxon>PACMAD clade</taxon>
        <taxon>Panicoideae</taxon>
        <taxon>Panicodae</taxon>
        <taxon>Paniceae</taxon>
        <taxon>Anthephorinae</taxon>
        <taxon>Digitaria</taxon>
    </lineage>
</organism>
<dbReference type="OrthoDB" id="666026at2759"/>
<keyword evidence="10" id="KW-0503">Monooxygenase</keyword>
<evidence type="ECO:0000256" key="9">
    <source>
        <dbReference type="ARBA" id="ARBA00023004"/>
    </source>
</evidence>
<evidence type="ECO:0000256" key="2">
    <source>
        <dbReference type="ARBA" id="ARBA00004167"/>
    </source>
</evidence>
<dbReference type="InterPro" id="IPR036396">
    <property type="entry name" value="Cyt_P450_sf"/>
</dbReference>
<keyword evidence="8" id="KW-0560">Oxidoreductase</keyword>
<dbReference type="Proteomes" id="UP000636709">
    <property type="component" value="Unassembled WGS sequence"/>
</dbReference>
<evidence type="ECO:0000256" key="10">
    <source>
        <dbReference type="ARBA" id="ARBA00023033"/>
    </source>
</evidence>
<evidence type="ECO:0000313" key="13">
    <source>
        <dbReference type="Proteomes" id="UP000636709"/>
    </source>
</evidence>
<evidence type="ECO:0000256" key="5">
    <source>
        <dbReference type="ARBA" id="ARBA00022692"/>
    </source>
</evidence>
<evidence type="ECO:0000313" key="12">
    <source>
        <dbReference type="EMBL" id="KAF8674455.1"/>
    </source>
</evidence>
<sequence>MAIGGRCGRYRDDFLRELDEAVRLTGGFNLADLYPSSRLMRRFSAAARDMAKCQSNIRRIIEGIIGERAAVSASSTSTAPEREEENLLAVLLRLQKDGGLH</sequence>
<comment type="cofactor">
    <cofactor evidence="1">
        <name>heme</name>
        <dbReference type="ChEBI" id="CHEBI:30413"/>
    </cofactor>
</comment>
<evidence type="ECO:0000256" key="6">
    <source>
        <dbReference type="ARBA" id="ARBA00022723"/>
    </source>
</evidence>
<comment type="subcellular location">
    <subcellularLocation>
        <location evidence="2">Membrane</location>
        <topology evidence="2">Single-pass membrane protein</topology>
    </subcellularLocation>
</comment>
<evidence type="ECO:0000256" key="1">
    <source>
        <dbReference type="ARBA" id="ARBA00001971"/>
    </source>
</evidence>
<proteinExistence type="inferred from homology"/>
<dbReference type="AlphaFoldDB" id="A0A835B1D6"/>
<comment type="similarity">
    <text evidence="3">Belongs to the cytochrome P450 family.</text>
</comment>
<evidence type="ECO:0000256" key="11">
    <source>
        <dbReference type="ARBA" id="ARBA00023136"/>
    </source>
</evidence>
<keyword evidence="6" id="KW-0479">Metal-binding</keyword>
<dbReference type="InterPro" id="IPR052306">
    <property type="entry name" value="CYP450_71D"/>
</dbReference>
<keyword evidence="9" id="KW-0408">Iron</keyword>
<evidence type="ECO:0000256" key="8">
    <source>
        <dbReference type="ARBA" id="ARBA00023002"/>
    </source>
</evidence>
<comment type="caution">
    <text evidence="12">The sequence shown here is derived from an EMBL/GenBank/DDBJ whole genome shotgun (WGS) entry which is preliminary data.</text>
</comment>
<dbReference type="SUPFAM" id="SSF48264">
    <property type="entry name" value="Cytochrome P450"/>
    <property type="match status" value="1"/>
</dbReference>